<dbReference type="SMART" id="SM00868">
    <property type="entry name" value="zf-AD"/>
    <property type="match status" value="1"/>
</dbReference>
<dbReference type="GO" id="GO:0005634">
    <property type="term" value="C:nucleus"/>
    <property type="evidence" value="ECO:0007669"/>
    <property type="project" value="InterPro"/>
</dbReference>
<feature type="binding site" evidence="1">
    <location>
        <position position="63"/>
    </location>
    <ligand>
        <name>Zn(2+)</name>
        <dbReference type="ChEBI" id="CHEBI:29105"/>
    </ligand>
</feature>
<dbReference type="SUPFAM" id="SSF57716">
    <property type="entry name" value="Glucocorticoid receptor-like (DNA-binding domain)"/>
    <property type="match status" value="1"/>
</dbReference>
<dbReference type="GeneID" id="108006614"/>
<evidence type="ECO:0000313" key="5">
    <source>
        <dbReference type="RefSeq" id="XP_016925624.4"/>
    </source>
</evidence>
<evidence type="ECO:0000259" key="3">
    <source>
        <dbReference type="PROSITE" id="PS51915"/>
    </source>
</evidence>
<reference evidence="5" key="1">
    <citation type="submission" date="2025-08" db="UniProtKB">
        <authorList>
            <consortium name="RefSeq"/>
        </authorList>
    </citation>
    <scope>IDENTIFICATION</scope>
</reference>
<feature type="compositionally biased region" description="Polar residues" evidence="2">
    <location>
        <begin position="133"/>
        <end position="165"/>
    </location>
</feature>
<keyword evidence="1" id="KW-0862">Zinc</keyword>
<dbReference type="AlphaFoldDB" id="A0AB39Z0G3"/>
<protein>
    <recommendedName>
        <fullName evidence="3">ZAD domain-containing protein</fullName>
    </recommendedName>
</protein>
<proteinExistence type="predicted"/>
<sequence length="201" mass="22407">MGSIEKACISGFLCRLCSEMHRTVIHIYSDHGQRLCLVEKINGYLPITISPTDPLPKTICKTCLHRVEQHYSLLMRLTRMREERKFKLIECKPRREVRNPSISSVESDEEVRNQPSIHEFSDEEEHAGRRNESGNTETESSTGPQTQESQSPKSTETVVPTPNSSESHDDSGAGPSNRDPKETGTTGRGTGSTTQEGAHVD</sequence>
<keyword evidence="1" id="KW-0479">Metal-binding</keyword>
<dbReference type="InterPro" id="IPR012934">
    <property type="entry name" value="Znf_AD"/>
</dbReference>
<dbReference type="PANTHER" id="PTHR39942:SF1">
    <property type="entry name" value="BCDNA.LD26519-RELATED"/>
    <property type="match status" value="1"/>
</dbReference>
<dbReference type="Proteomes" id="UP001652628">
    <property type="component" value="Chromosome 3"/>
</dbReference>
<feature type="domain" description="ZAD" evidence="3">
    <location>
        <begin position="12"/>
        <end position="87"/>
    </location>
</feature>
<feature type="binding site" evidence="1">
    <location>
        <position position="17"/>
    </location>
    <ligand>
        <name>Zn(2+)</name>
        <dbReference type="ChEBI" id="CHEBI:29105"/>
    </ligand>
</feature>
<feature type="binding site" evidence="1">
    <location>
        <position position="14"/>
    </location>
    <ligand>
        <name>Zn(2+)</name>
        <dbReference type="ChEBI" id="CHEBI:29105"/>
    </ligand>
</feature>
<keyword evidence="1" id="KW-0863">Zinc-finger</keyword>
<dbReference type="GO" id="GO:0008270">
    <property type="term" value="F:zinc ion binding"/>
    <property type="evidence" value="ECO:0007669"/>
    <property type="project" value="UniProtKB-UniRule"/>
</dbReference>
<feature type="binding site" evidence="1">
    <location>
        <position position="60"/>
    </location>
    <ligand>
        <name>Zn(2+)</name>
        <dbReference type="ChEBI" id="CHEBI:29105"/>
    </ligand>
</feature>
<accession>A0AB39Z0G3</accession>
<dbReference type="PANTHER" id="PTHR39942">
    <property type="entry name" value="BCDNA.LD26519-RELATED"/>
    <property type="match status" value="1"/>
</dbReference>
<organism evidence="4 5">
    <name type="scientific">Drosophila suzukii</name>
    <name type="common">Spotted-wing drosophila fruit fly</name>
    <dbReference type="NCBI Taxonomy" id="28584"/>
    <lineage>
        <taxon>Eukaryota</taxon>
        <taxon>Metazoa</taxon>
        <taxon>Ecdysozoa</taxon>
        <taxon>Arthropoda</taxon>
        <taxon>Hexapoda</taxon>
        <taxon>Insecta</taxon>
        <taxon>Pterygota</taxon>
        <taxon>Neoptera</taxon>
        <taxon>Endopterygota</taxon>
        <taxon>Diptera</taxon>
        <taxon>Brachycera</taxon>
        <taxon>Muscomorpha</taxon>
        <taxon>Ephydroidea</taxon>
        <taxon>Drosophilidae</taxon>
        <taxon>Drosophila</taxon>
        <taxon>Sophophora</taxon>
    </lineage>
</organism>
<evidence type="ECO:0000313" key="4">
    <source>
        <dbReference type="Proteomes" id="UP001652628"/>
    </source>
</evidence>
<gene>
    <name evidence="5" type="primary">LOC108006614</name>
</gene>
<evidence type="ECO:0000256" key="1">
    <source>
        <dbReference type="PROSITE-ProRule" id="PRU01263"/>
    </source>
</evidence>
<name>A0AB39Z0G3_DROSZ</name>
<dbReference type="RefSeq" id="XP_016925624.4">
    <property type="nucleotide sequence ID" value="XM_017070135.4"/>
</dbReference>
<dbReference type="Pfam" id="PF07776">
    <property type="entry name" value="zf-AD"/>
    <property type="match status" value="1"/>
</dbReference>
<dbReference type="Gene3D" id="3.40.1800.20">
    <property type="match status" value="1"/>
</dbReference>
<keyword evidence="4" id="KW-1185">Reference proteome</keyword>
<evidence type="ECO:0000256" key="2">
    <source>
        <dbReference type="SAM" id="MobiDB-lite"/>
    </source>
</evidence>
<feature type="region of interest" description="Disordered" evidence="2">
    <location>
        <begin position="97"/>
        <end position="201"/>
    </location>
</feature>
<dbReference type="PROSITE" id="PS51915">
    <property type="entry name" value="ZAD"/>
    <property type="match status" value="1"/>
</dbReference>